<dbReference type="RefSeq" id="WP_068746766.1">
    <property type="nucleotide sequence ID" value="NZ_LSRE01000048.1"/>
</dbReference>
<evidence type="ECO:0000256" key="4">
    <source>
        <dbReference type="ARBA" id="ARBA00023186"/>
    </source>
</evidence>
<dbReference type="Gene3D" id="3.30.70.790">
    <property type="entry name" value="UreE, C-terminal domain"/>
    <property type="match status" value="1"/>
</dbReference>
<dbReference type="Pfam" id="PF05194">
    <property type="entry name" value="UreE_C"/>
    <property type="match status" value="1"/>
</dbReference>
<proteinExistence type="inferred from homology"/>
<keyword evidence="8" id="KW-1185">Reference proteome</keyword>
<dbReference type="SMART" id="SM00988">
    <property type="entry name" value="UreE_N"/>
    <property type="match status" value="1"/>
</dbReference>
<evidence type="ECO:0000313" key="7">
    <source>
        <dbReference type="EMBL" id="KXO90504.1"/>
    </source>
</evidence>
<dbReference type="SUPFAM" id="SSF69737">
    <property type="entry name" value="Urease metallochaperone UreE, C-terminal domain"/>
    <property type="match status" value="1"/>
</dbReference>
<dbReference type="Proteomes" id="UP000070409">
    <property type="component" value="Unassembled WGS sequence"/>
</dbReference>
<dbReference type="Gene3D" id="2.60.260.20">
    <property type="entry name" value="Urease metallochaperone UreE, N-terminal domain"/>
    <property type="match status" value="1"/>
</dbReference>
<dbReference type="PIRSF" id="PIRSF036402">
    <property type="entry name" value="Ureas_acces_UreE"/>
    <property type="match status" value="1"/>
</dbReference>
<reference evidence="7 8" key="1">
    <citation type="submission" date="2016-02" db="EMBL/GenBank/DDBJ databases">
        <authorList>
            <person name="Teng J.L."/>
            <person name="Tang Y."/>
            <person name="Huang Y."/>
            <person name="Guo F."/>
            <person name="Wei W."/>
            <person name="Chen J.H."/>
            <person name="Wong S.Y."/>
            <person name="Lau S.K."/>
            <person name="Woo P.C."/>
        </authorList>
    </citation>
    <scope>NUCLEOTIDE SEQUENCE [LARGE SCALE GENOMIC DNA]</scope>
    <source>
        <strain evidence="7 8">JCM 13375</strain>
    </source>
</reference>
<comment type="subcellular location">
    <subcellularLocation>
        <location evidence="1 5">Cytoplasm</location>
    </subcellularLocation>
</comment>
<dbReference type="InterPro" id="IPR036118">
    <property type="entry name" value="UreE_N_sf"/>
</dbReference>
<keyword evidence="3 5" id="KW-0533">Nickel</keyword>
<name>A0A137YX26_9ACTN</name>
<evidence type="ECO:0000259" key="6">
    <source>
        <dbReference type="SMART" id="SM00988"/>
    </source>
</evidence>
<dbReference type="Pfam" id="PF02814">
    <property type="entry name" value="UreE_N"/>
    <property type="match status" value="1"/>
</dbReference>
<comment type="function">
    <text evidence="5">Involved in urease metallocenter assembly. Binds nickel. Probably functions as a nickel donor during metallocenter assembly.</text>
</comment>
<dbReference type="EMBL" id="LSRE01000048">
    <property type="protein sequence ID" value="KXO90504.1"/>
    <property type="molecule type" value="Genomic_DNA"/>
</dbReference>
<dbReference type="InterPro" id="IPR007864">
    <property type="entry name" value="UreE_C_dom"/>
</dbReference>
<protein>
    <recommendedName>
        <fullName evidence="5">Urease accessory protein UreE</fullName>
    </recommendedName>
</protein>
<gene>
    <name evidence="5" type="primary">ureE</name>
    <name evidence="7" type="ORF">AXK61_07770</name>
</gene>
<dbReference type="HAMAP" id="MF_00822">
    <property type="entry name" value="UreE"/>
    <property type="match status" value="1"/>
</dbReference>
<evidence type="ECO:0000256" key="3">
    <source>
        <dbReference type="ARBA" id="ARBA00022596"/>
    </source>
</evidence>
<evidence type="ECO:0000256" key="5">
    <source>
        <dbReference type="HAMAP-Rule" id="MF_00822"/>
    </source>
</evidence>
<evidence type="ECO:0000313" key="8">
    <source>
        <dbReference type="Proteomes" id="UP000070409"/>
    </source>
</evidence>
<dbReference type="SUPFAM" id="SSF69287">
    <property type="entry name" value="Urease metallochaperone UreE, N-terminal domain"/>
    <property type="match status" value="1"/>
</dbReference>
<sequence>MIIETITGNLADLAPSDLDGVHVERVPLAGADLVKRIQRVRTDHDREIGLRLSAPAGPDGDLRDGDILHRDAANIIAVRVLSTDVLVIAPRTVTEMGRTAHGLGNRHLQAQFFDADSEYGAEVMVVQYDHTVEDYLAHHGVPFTRQHRVLPTPFRHAEHTH</sequence>
<organism evidence="7 8">
    <name type="scientific">Tsukamurella pseudospumae</name>
    <dbReference type="NCBI Taxonomy" id="239498"/>
    <lineage>
        <taxon>Bacteria</taxon>
        <taxon>Bacillati</taxon>
        <taxon>Actinomycetota</taxon>
        <taxon>Actinomycetes</taxon>
        <taxon>Mycobacteriales</taxon>
        <taxon>Tsukamurellaceae</taxon>
        <taxon>Tsukamurella</taxon>
    </lineage>
</organism>
<dbReference type="InterPro" id="IPR004029">
    <property type="entry name" value="UreE_N"/>
</dbReference>
<accession>A0A137YX26</accession>
<evidence type="ECO:0000256" key="2">
    <source>
        <dbReference type="ARBA" id="ARBA00022490"/>
    </source>
</evidence>
<feature type="domain" description="UreE urease accessory N-terminal" evidence="6">
    <location>
        <begin position="6"/>
        <end position="76"/>
    </location>
</feature>
<dbReference type="NCBIfam" id="NF009757">
    <property type="entry name" value="PRK13261.2-3"/>
    <property type="match status" value="1"/>
</dbReference>
<comment type="caution">
    <text evidence="7">The sequence shown here is derived from an EMBL/GenBank/DDBJ whole genome shotgun (WGS) entry which is preliminary data.</text>
</comment>
<dbReference type="CDD" id="cd00571">
    <property type="entry name" value="UreE"/>
    <property type="match status" value="1"/>
</dbReference>
<evidence type="ECO:0000256" key="1">
    <source>
        <dbReference type="ARBA" id="ARBA00004496"/>
    </source>
</evidence>
<comment type="similarity">
    <text evidence="5">Belongs to the UreE family.</text>
</comment>
<dbReference type="InterPro" id="IPR012406">
    <property type="entry name" value="UreE"/>
</dbReference>
<keyword evidence="2 5" id="KW-0963">Cytoplasm</keyword>
<keyword evidence="4 5" id="KW-0143">Chaperone</keyword>